<accession>A0A9D4YUF9</accession>
<keyword evidence="5" id="KW-1185">Reference proteome</keyword>
<dbReference type="OrthoDB" id="1063785at2759"/>
<evidence type="ECO:0000313" key="4">
    <source>
        <dbReference type="EMBL" id="KAI3426964.1"/>
    </source>
</evidence>
<evidence type="ECO:0000256" key="1">
    <source>
        <dbReference type="ARBA" id="ARBA00009500"/>
    </source>
</evidence>
<dbReference type="InterPro" id="IPR042185">
    <property type="entry name" value="Serpin_sf_2"/>
</dbReference>
<dbReference type="SUPFAM" id="SSF56574">
    <property type="entry name" value="Serpins"/>
    <property type="match status" value="2"/>
</dbReference>
<dbReference type="EMBL" id="SIDB01000010">
    <property type="protein sequence ID" value="KAI3426964.1"/>
    <property type="molecule type" value="Genomic_DNA"/>
</dbReference>
<feature type="domain" description="Serpin" evidence="3">
    <location>
        <begin position="22"/>
        <end position="464"/>
    </location>
</feature>
<dbReference type="PANTHER" id="PTHR11461">
    <property type="entry name" value="SERINE PROTEASE INHIBITOR, SERPIN"/>
    <property type="match status" value="1"/>
</dbReference>
<gene>
    <name evidence="4" type="ORF">D9Q98_006908</name>
</gene>
<dbReference type="Gene3D" id="2.30.39.10">
    <property type="entry name" value="Alpha-1-antitrypsin, domain 1"/>
    <property type="match status" value="1"/>
</dbReference>
<organism evidence="4 5">
    <name type="scientific">Chlorella vulgaris</name>
    <name type="common">Green alga</name>
    <dbReference type="NCBI Taxonomy" id="3077"/>
    <lineage>
        <taxon>Eukaryota</taxon>
        <taxon>Viridiplantae</taxon>
        <taxon>Chlorophyta</taxon>
        <taxon>core chlorophytes</taxon>
        <taxon>Trebouxiophyceae</taxon>
        <taxon>Chlorellales</taxon>
        <taxon>Chlorellaceae</taxon>
        <taxon>Chlorella clade</taxon>
        <taxon>Chlorella</taxon>
    </lineage>
</organism>
<evidence type="ECO:0000313" key="5">
    <source>
        <dbReference type="Proteomes" id="UP001055712"/>
    </source>
</evidence>
<dbReference type="Gene3D" id="3.30.497.10">
    <property type="entry name" value="Antithrombin, subunit I, domain 2"/>
    <property type="match status" value="2"/>
</dbReference>
<dbReference type="AlphaFoldDB" id="A0A9D4YUF9"/>
<dbReference type="GO" id="GO:0004867">
    <property type="term" value="F:serine-type endopeptidase inhibitor activity"/>
    <property type="evidence" value="ECO:0007669"/>
    <property type="project" value="InterPro"/>
</dbReference>
<dbReference type="InterPro" id="IPR036186">
    <property type="entry name" value="Serpin_sf"/>
</dbReference>
<evidence type="ECO:0000259" key="3">
    <source>
        <dbReference type="SMART" id="SM00093"/>
    </source>
</evidence>
<dbReference type="InterPro" id="IPR023795">
    <property type="entry name" value="Serpin_CS"/>
</dbReference>
<name>A0A9D4YUF9_CHLVU</name>
<comment type="similarity">
    <text evidence="1 2">Belongs to the serpin family.</text>
</comment>
<protein>
    <recommendedName>
        <fullName evidence="3">Serpin domain-containing protein</fullName>
    </recommendedName>
</protein>
<dbReference type="SMART" id="SM00093">
    <property type="entry name" value="SERPIN"/>
    <property type="match status" value="1"/>
</dbReference>
<dbReference type="Pfam" id="PF00079">
    <property type="entry name" value="Serpin"/>
    <property type="match status" value="2"/>
</dbReference>
<reference evidence="4" key="2">
    <citation type="submission" date="2020-11" db="EMBL/GenBank/DDBJ databases">
        <authorList>
            <person name="Cecchin M."/>
            <person name="Marcolungo L."/>
            <person name="Rossato M."/>
            <person name="Girolomoni L."/>
            <person name="Cosentino E."/>
            <person name="Cuine S."/>
            <person name="Li-Beisson Y."/>
            <person name="Delledonne M."/>
            <person name="Ballottari M."/>
        </authorList>
    </citation>
    <scope>NUCLEOTIDE SEQUENCE</scope>
    <source>
        <strain evidence="4">211/11P</strain>
        <tissue evidence="4">Whole cell</tissue>
    </source>
</reference>
<dbReference type="GO" id="GO:0005615">
    <property type="term" value="C:extracellular space"/>
    <property type="evidence" value="ECO:0007669"/>
    <property type="project" value="InterPro"/>
</dbReference>
<proteinExistence type="inferred from homology"/>
<dbReference type="PROSITE" id="PS00284">
    <property type="entry name" value="SERPIN"/>
    <property type="match status" value="1"/>
</dbReference>
<dbReference type="Proteomes" id="UP001055712">
    <property type="component" value="Unassembled WGS sequence"/>
</dbReference>
<evidence type="ECO:0000256" key="2">
    <source>
        <dbReference type="RuleBase" id="RU000411"/>
    </source>
</evidence>
<dbReference type="InterPro" id="IPR000215">
    <property type="entry name" value="Serpin_fam"/>
</dbReference>
<sequence length="466" mass="48893">MGSSQSAQAAGNVATSINGFGDSMFGQLQAAAKPEADIFLSPFGIARALGMLLNAVEPGGESYRQLQQVVFGSAAAAAADGGALDALNSQLLQLSMALTQESSATLSVSDANSVWVAQRYQLQAAYADALKASFGAAAAPITSAAAINAWVEGATGGKIRELVDESAVRQATIILINAIYFKGDWLHPFKKAATVPRDFFPLLHSSTTVQAATMSQTYKPVSKIRTALLPAVTNGGTKLTCPAVCLPYKAANSPNSGSPAVRARGRQEREQPGEFYGVVAMPGGELSTTAADDGSRRLVLHGGATVSYREALTACRTALLSNLLPPEVGADGGAAESPWQLQERKDIKLYLPRFEVDFCASLNDSLSALGVKKPFAGGDITRIAADGSGNALRDLFVSDVLHKVYAKVDETGTEAAAATAVMMCRCAMPMPREEMELRFDRPFIFAVVHGPSGLALFCGEVHNPET</sequence>
<comment type="caution">
    <text evidence="4">The sequence shown here is derived from an EMBL/GenBank/DDBJ whole genome shotgun (WGS) entry which is preliminary data.</text>
</comment>
<dbReference type="PANTHER" id="PTHR11461:SF211">
    <property type="entry name" value="GH10112P-RELATED"/>
    <property type="match status" value="1"/>
</dbReference>
<reference evidence="4" key="1">
    <citation type="journal article" date="2019" name="Plant J.">
        <title>Chlorella vulgaris genome assembly and annotation reveals the molecular basis for metabolic acclimation to high light conditions.</title>
        <authorList>
            <person name="Cecchin M."/>
            <person name="Marcolungo L."/>
            <person name="Rossato M."/>
            <person name="Girolomoni L."/>
            <person name="Cosentino E."/>
            <person name="Cuine S."/>
            <person name="Li-Beisson Y."/>
            <person name="Delledonne M."/>
            <person name="Ballottari M."/>
        </authorList>
    </citation>
    <scope>NUCLEOTIDE SEQUENCE</scope>
    <source>
        <strain evidence="4">211/11P</strain>
    </source>
</reference>
<dbReference type="InterPro" id="IPR023796">
    <property type="entry name" value="Serpin_dom"/>
</dbReference>
<dbReference type="InterPro" id="IPR042178">
    <property type="entry name" value="Serpin_sf_1"/>
</dbReference>